<dbReference type="OrthoDB" id="114576at2157"/>
<feature type="domain" description="DUF4062" evidence="1">
    <location>
        <begin position="5"/>
        <end position="91"/>
    </location>
</feature>
<proteinExistence type="predicted"/>
<dbReference type="InterPro" id="IPR025139">
    <property type="entry name" value="DUF4062"/>
</dbReference>
<evidence type="ECO:0000313" key="4">
    <source>
        <dbReference type="Proteomes" id="UP000035301"/>
    </source>
</evidence>
<dbReference type="STRING" id="1550566.SZ63_07635"/>
<dbReference type="PANTHER" id="PTHR30595">
    <property type="entry name" value="GLPR-RELATED TRANSCRIPTIONAL REPRESSOR"/>
    <property type="match status" value="1"/>
</dbReference>
<evidence type="ECO:0000313" key="3">
    <source>
        <dbReference type="EMBL" id="KLK87889.1"/>
    </source>
</evidence>
<dbReference type="Proteomes" id="UP000035301">
    <property type="component" value="Unassembled WGS sequence"/>
</dbReference>
<feature type="domain" description="Filamentation induced by cAMP protein Fic-like C-terminal" evidence="2">
    <location>
        <begin position="426"/>
        <end position="487"/>
    </location>
</feature>
<comment type="caution">
    <text evidence="3">The sequence shown here is derived from an EMBL/GenBank/DDBJ whole genome shotgun (WGS) entry which is preliminary data.</text>
</comment>
<organism evidence="3 4">
    <name type="scientific">Methanoculleus sediminis</name>
    <dbReference type="NCBI Taxonomy" id="1550566"/>
    <lineage>
        <taxon>Archaea</taxon>
        <taxon>Methanobacteriati</taxon>
        <taxon>Methanobacteriota</taxon>
        <taxon>Stenosarchaea group</taxon>
        <taxon>Methanomicrobia</taxon>
        <taxon>Methanomicrobiales</taxon>
        <taxon>Methanomicrobiaceae</taxon>
        <taxon>Methanoculleus</taxon>
    </lineage>
</organism>
<protein>
    <submittedName>
        <fullName evidence="3">Transcriptional regulator</fullName>
    </submittedName>
</protein>
<evidence type="ECO:0000259" key="2">
    <source>
        <dbReference type="Pfam" id="PF21247"/>
    </source>
</evidence>
<gene>
    <name evidence="3" type="ORF">SZ63_07635</name>
</gene>
<reference evidence="3 4" key="1">
    <citation type="journal article" date="2015" name="Int. J. Syst. Evol. Microbiol.">
        <title>Methanoculleus sediminis sp. nov., a methanogen from sediments near a submarine mud volcano.</title>
        <authorList>
            <person name="Chen S.C."/>
            <person name="Chen M.F."/>
            <person name="Lai M.C."/>
            <person name="Weng C.Y."/>
            <person name="Wu S.Y."/>
            <person name="Lin S."/>
            <person name="Yang T.F."/>
            <person name="Chen P.C."/>
        </authorList>
    </citation>
    <scope>NUCLEOTIDE SEQUENCE [LARGE SCALE GENOMIC DNA]</scope>
    <source>
        <strain evidence="3 4">S3Fa</strain>
    </source>
</reference>
<name>A0A0H1QYM4_9EURY</name>
<dbReference type="InterPro" id="IPR038475">
    <property type="entry name" value="RecG_C_sf"/>
</dbReference>
<dbReference type="Gene3D" id="3.30.565.60">
    <property type="match status" value="1"/>
</dbReference>
<dbReference type="PATRIC" id="fig|1550566.3.peg.1660"/>
<dbReference type="Pfam" id="PF21247">
    <property type="entry name" value="Fic-like_C"/>
    <property type="match status" value="1"/>
</dbReference>
<keyword evidence="4" id="KW-1185">Reference proteome</keyword>
<sequence length="500" mass="55545">MNPVRIFISSVQKEFADERRALFDYIRKDPLLRRFYEVFLFEDLPASGRRPDETYLAEVDRCGIYLCLLGNEYGRADTDSRSPTEREFDRATAGGKERLVFVKGSDDSVRDPKVLALLRKVDGQLIRRRFNSVPELTAEVYASLIEHLDRTGTLRTRPFDASACLDATLDDISQEKIVEFLSRAQQSRGYALSPDTPVPKALAHLNLLDGGLPNNAAVLLFGKQPQRFLASSEVKCLHFHGTEVSKPIPSYQIYKGTVFELVDQSLDFVLSKIARSIGTRVGGPTAPATYEVPPEAVGEAIINAIAHRDYASNASVQVMLFADRLEVWNPGQLPPSLSPEALRVPHPSIPRNPLIAEPLFLTRYIEKAGTGTLDMIEQCARAGLPPPEFRQNGGQFIQVLWRPGRDLVIGAQTGDLVGTKLGLSGDQVEVLRTCVAEMSISELMDVAGRTNRTKFRNSVLKPLMQAGLIEMTIPDRPRSSNQKYRITERGRALLAGRDTP</sequence>
<dbReference type="PANTHER" id="PTHR30595:SF6">
    <property type="entry name" value="SCHLAFEN ALBA-2 DOMAIN-CONTAINING PROTEIN"/>
    <property type="match status" value="1"/>
</dbReference>
<dbReference type="AlphaFoldDB" id="A0A0H1QYM4"/>
<evidence type="ECO:0000259" key="1">
    <source>
        <dbReference type="Pfam" id="PF13271"/>
    </source>
</evidence>
<accession>A0A0H1QYM4</accession>
<dbReference type="RefSeq" id="WP_048183899.1">
    <property type="nucleotide sequence ID" value="NZ_JXOJ01000003.1"/>
</dbReference>
<dbReference type="Pfam" id="PF13271">
    <property type="entry name" value="DUF4062"/>
    <property type="match status" value="1"/>
</dbReference>
<dbReference type="Pfam" id="PF13749">
    <property type="entry name" value="HATPase_c_4"/>
    <property type="match status" value="1"/>
</dbReference>
<dbReference type="InterPro" id="IPR049514">
    <property type="entry name" value="Fic-like_C"/>
</dbReference>
<dbReference type="EMBL" id="JXOJ01000003">
    <property type="protein sequence ID" value="KLK87889.1"/>
    <property type="molecule type" value="Genomic_DNA"/>
</dbReference>